<dbReference type="InterPro" id="IPR036464">
    <property type="entry name" value="Rubisco_LSMT_subst-bd_sf"/>
</dbReference>
<dbReference type="OrthoDB" id="42889at2759"/>
<proteinExistence type="predicted"/>
<dbReference type="PANTHER" id="PTHR13271:SF147">
    <property type="entry name" value="PROTEIN-LYSINE N-METHYLTRANSFERASE EFM1-RELATED"/>
    <property type="match status" value="1"/>
</dbReference>
<dbReference type="InterPro" id="IPR050600">
    <property type="entry name" value="SETD3_SETD6_MTase"/>
</dbReference>
<keyword evidence="1" id="KW-0489">Methyltransferase</keyword>
<evidence type="ECO:0000256" key="3">
    <source>
        <dbReference type="ARBA" id="ARBA00022691"/>
    </source>
</evidence>
<name>A0A077WVM0_9FUNG</name>
<dbReference type="CDD" id="cd19180">
    <property type="entry name" value="SET_SpSET10-like"/>
    <property type="match status" value="1"/>
</dbReference>
<dbReference type="InterPro" id="IPR046341">
    <property type="entry name" value="SET_dom_sf"/>
</dbReference>
<evidence type="ECO:0000256" key="1">
    <source>
        <dbReference type="ARBA" id="ARBA00022603"/>
    </source>
</evidence>
<accession>A0A077WVM0</accession>
<dbReference type="InterPro" id="IPR044432">
    <property type="entry name" value="Set10/Efm1_SET"/>
</dbReference>
<dbReference type="PANTHER" id="PTHR13271">
    <property type="entry name" value="UNCHARACTERIZED PUTATIVE METHYLTRANSFERASE"/>
    <property type="match status" value="1"/>
</dbReference>
<protein>
    <recommendedName>
        <fullName evidence="4">SET domain-containing protein</fullName>
    </recommendedName>
</protein>
<dbReference type="EMBL" id="LK023346">
    <property type="protein sequence ID" value="CDS11309.1"/>
    <property type="molecule type" value="Genomic_DNA"/>
</dbReference>
<evidence type="ECO:0000259" key="4">
    <source>
        <dbReference type="PROSITE" id="PS50280"/>
    </source>
</evidence>
<dbReference type="InterPro" id="IPR001214">
    <property type="entry name" value="SET_dom"/>
</dbReference>
<sequence length="553" mass="63366">MAAPLDRYIHWLRDNGARFDKFDFKTDQDGMGGVYASQPVEENETLATLPFRLAITEPVARRAFPSLHAYSCRAVMSIFVAQQRNLGSQSFYAPYLDVLPAKIMTTLFFDDDDMRFIENTTLATATVERKRSIYEEYEKLSKEPGVDNISWNDYLWAYCVLSSRSFPYKLIDPSKEDTPSEVLFPLLDALNHKPNTKITWMRSGDVENGTLSFVTGQPADQGQQLFNNYGPKSNEELLLGYGFCFPYNEYDHFAIKPNFSQDPNGPVKLNLLSQASIVSGNDDPLLHYVHRHSAPETLWKLMRVLVMNDTEISYYANCMDATMLDFVGYRNELAMLNTTQSLLQFKLMNVQKLPVSRDQATKPWQQYALMYRDGQEDVLKSILSLVEQRKLSVLKTMAQDTMAPNAPFLKIVNPEHFSIPREESSSMVMLENVTISLKQLLQKNPTFKNAVDQLFEDIEEEEDVVFMLALIQERSKEDKSQWHEFFSKTSDLQEHDAQTVAELQDLYSSLFPAFTDAVPDVFHPNIFTFEALLWADNVLNSYSLSNPLVIVPM</sequence>
<dbReference type="GO" id="GO:0032259">
    <property type="term" value="P:methylation"/>
    <property type="evidence" value="ECO:0007669"/>
    <property type="project" value="UniProtKB-KW"/>
</dbReference>
<dbReference type="SUPFAM" id="SSF82199">
    <property type="entry name" value="SET domain"/>
    <property type="match status" value="1"/>
</dbReference>
<dbReference type="PROSITE" id="PS50280">
    <property type="entry name" value="SET"/>
    <property type="match status" value="1"/>
</dbReference>
<gene>
    <name evidence="5" type="ORF">LRAMOSA03572</name>
</gene>
<keyword evidence="3" id="KW-0949">S-adenosyl-L-methionine</keyword>
<organism evidence="5">
    <name type="scientific">Lichtheimia ramosa</name>
    <dbReference type="NCBI Taxonomy" id="688394"/>
    <lineage>
        <taxon>Eukaryota</taxon>
        <taxon>Fungi</taxon>
        <taxon>Fungi incertae sedis</taxon>
        <taxon>Mucoromycota</taxon>
        <taxon>Mucoromycotina</taxon>
        <taxon>Mucoromycetes</taxon>
        <taxon>Mucorales</taxon>
        <taxon>Lichtheimiaceae</taxon>
        <taxon>Lichtheimia</taxon>
    </lineage>
</organism>
<dbReference type="AlphaFoldDB" id="A0A077WVM0"/>
<evidence type="ECO:0000313" key="5">
    <source>
        <dbReference type="EMBL" id="CDS11309.1"/>
    </source>
</evidence>
<feature type="domain" description="SET" evidence="4">
    <location>
        <begin position="20"/>
        <end position="230"/>
    </location>
</feature>
<reference evidence="5" key="1">
    <citation type="journal article" date="2014" name="Genome Announc.">
        <title>De novo whole-genome sequence and genome annotation of Lichtheimia ramosa.</title>
        <authorList>
            <person name="Linde J."/>
            <person name="Schwartze V."/>
            <person name="Binder U."/>
            <person name="Lass-Florl C."/>
            <person name="Voigt K."/>
            <person name="Horn F."/>
        </authorList>
    </citation>
    <scope>NUCLEOTIDE SEQUENCE</scope>
    <source>
        <strain evidence="5">JMRC FSU:6197</strain>
    </source>
</reference>
<dbReference type="Gene3D" id="3.90.1410.10">
    <property type="entry name" value="set domain protein methyltransferase, domain 1"/>
    <property type="match status" value="1"/>
</dbReference>
<dbReference type="GO" id="GO:0016279">
    <property type="term" value="F:protein-lysine N-methyltransferase activity"/>
    <property type="evidence" value="ECO:0007669"/>
    <property type="project" value="InterPro"/>
</dbReference>
<evidence type="ECO:0000256" key="2">
    <source>
        <dbReference type="ARBA" id="ARBA00022679"/>
    </source>
</evidence>
<keyword evidence="2" id="KW-0808">Transferase</keyword>
<dbReference type="Gene3D" id="3.90.1420.10">
    <property type="entry name" value="Rubisco LSMT, substrate-binding domain"/>
    <property type="match status" value="1"/>
</dbReference>